<accession>A0A9Q0KAT6</accession>
<proteinExistence type="predicted"/>
<evidence type="ECO:0000313" key="2">
    <source>
        <dbReference type="Proteomes" id="UP001141806"/>
    </source>
</evidence>
<dbReference type="AlphaFoldDB" id="A0A9Q0KAT6"/>
<evidence type="ECO:0000313" key="1">
    <source>
        <dbReference type="EMBL" id="KAJ4967027.1"/>
    </source>
</evidence>
<dbReference type="Proteomes" id="UP001141806">
    <property type="component" value="Unassembled WGS sequence"/>
</dbReference>
<comment type="caution">
    <text evidence="1">The sequence shown here is derived from an EMBL/GenBank/DDBJ whole genome shotgun (WGS) entry which is preliminary data.</text>
</comment>
<dbReference type="EMBL" id="JAMYWD010000007">
    <property type="protein sequence ID" value="KAJ4967027.1"/>
    <property type="molecule type" value="Genomic_DNA"/>
</dbReference>
<sequence>MNGTTIVKGDTEVQGRDSVTHEGTMRDHGFLWSGFIDIVFWIVLSVGEDPSLASMGLFLLMVYLLETSPISRNMEVGDCLPAASPMRNMEVGIYLAIVGSHNIEGEALGSDQGFVSVHSEGLVDVINYRELAWWMPPCSRILLLLL</sequence>
<keyword evidence="2" id="KW-1185">Reference proteome</keyword>
<name>A0A9Q0KAT6_9MAGN</name>
<gene>
    <name evidence="1" type="ORF">NE237_018876</name>
</gene>
<organism evidence="1 2">
    <name type="scientific">Protea cynaroides</name>
    <dbReference type="NCBI Taxonomy" id="273540"/>
    <lineage>
        <taxon>Eukaryota</taxon>
        <taxon>Viridiplantae</taxon>
        <taxon>Streptophyta</taxon>
        <taxon>Embryophyta</taxon>
        <taxon>Tracheophyta</taxon>
        <taxon>Spermatophyta</taxon>
        <taxon>Magnoliopsida</taxon>
        <taxon>Proteales</taxon>
        <taxon>Proteaceae</taxon>
        <taxon>Protea</taxon>
    </lineage>
</organism>
<reference evidence="1" key="1">
    <citation type="journal article" date="2023" name="Plant J.">
        <title>The genome of the king protea, Protea cynaroides.</title>
        <authorList>
            <person name="Chang J."/>
            <person name="Duong T.A."/>
            <person name="Schoeman C."/>
            <person name="Ma X."/>
            <person name="Roodt D."/>
            <person name="Barker N."/>
            <person name="Li Z."/>
            <person name="Van de Peer Y."/>
            <person name="Mizrachi E."/>
        </authorList>
    </citation>
    <scope>NUCLEOTIDE SEQUENCE</scope>
    <source>
        <tissue evidence="1">Young leaves</tissue>
    </source>
</reference>
<protein>
    <submittedName>
        <fullName evidence="1">Uncharacterized protein</fullName>
    </submittedName>
</protein>